<keyword evidence="1" id="KW-0472">Membrane</keyword>
<dbReference type="PROSITE" id="PS00409">
    <property type="entry name" value="PROKAR_NTER_METHYL"/>
    <property type="match status" value="1"/>
</dbReference>
<evidence type="ECO:0000313" key="2">
    <source>
        <dbReference type="EMBL" id="OGY93260.1"/>
    </source>
</evidence>
<keyword evidence="1" id="KW-0812">Transmembrane</keyword>
<sequence>MKNKKGFTLVELLVVIAIIGILSTVAIVNLNSARDKARAASVQSAMSQLTSAAILCHDDLQNLTENGALVAPVVCTGAAGDQPVENTTVCEQDYTDATWPDLPVGWIYEDNCASDYTASTWSFTACEGTLVTCTAGGRTVTCSNTGCTSGITP</sequence>
<dbReference type="InterPro" id="IPR045584">
    <property type="entry name" value="Pilin-like"/>
</dbReference>
<gene>
    <name evidence="2" type="ORF">A2406_01205</name>
</gene>
<evidence type="ECO:0000256" key="1">
    <source>
        <dbReference type="SAM" id="Phobius"/>
    </source>
</evidence>
<name>A0A1G2BY35_9BACT</name>
<organism evidence="2 3">
    <name type="scientific">Candidatus Komeilibacteria bacterium RIFOXYC1_FULL_37_11</name>
    <dbReference type="NCBI Taxonomy" id="1798555"/>
    <lineage>
        <taxon>Bacteria</taxon>
        <taxon>Candidatus Komeiliibacteriota</taxon>
    </lineage>
</organism>
<dbReference type="AlphaFoldDB" id="A0A1G2BY35"/>
<proteinExistence type="predicted"/>
<dbReference type="PANTHER" id="PTHR30093">
    <property type="entry name" value="GENERAL SECRETION PATHWAY PROTEIN G"/>
    <property type="match status" value="1"/>
</dbReference>
<reference evidence="2 3" key="1">
    <citation type="journal article" date="2016" name="Nat. Commun.">
        <title>Thousands of microbial genomes shed light on interconnected biogeochemical processes in an aquifer system.</title>
        <authorList>
            <person name="Anantharaman K."/>
            <person name="Brown C.T."/>
            <person name="Hug L.A."/>
            <person name="Sharon I."/>
            <person name="Castelle C.J."/>
            <person name="Probst A.J."/>
            <person name="Thomas B.C."/>
            <person name="Singh A."/>
            <person name="Wilkins M.J."/>
            <person name="Karaoz U."/>
            <person name="Brodie E.L."/>
            <person name="Williams K.H."/>
            <person name="Hubbard S.S."/>
            <person name="Banfield J.F."/>
        </authorList>
    </citation>
    <scope>NUCLEOTIDE SEQUENCE [LARGE SCALE GENOMIC DNA]</scope>
</reference>
<accession>A0A1G2BY35</accession>
<protein>
    <recommendedName>
        <fullName evidence="4">Type II secretion system protein GspG C-terminal domain-containing protein</fullName>
    </recommendedName>
</protein>
<dbReference type="Gene3D" id="3.30.700.10">
    <property type="entry name" value="Glycoprotein, Type 4 Pilin"/>
    <property type="match status" value="1"/>
</dbReference>
<evidence type="ECO:0000313" key="3">
    <source>
        <dbReference type="Proteomes" id="UP000177626"/>
    </source>
</evidence>
<evidence type="ECO:0008006" key="4">
    <source>
        <dbReference type="Google" id="ProtNLM"/>
    </source>
</evidence>
<comment type="caution">
    <text evidence="2">The sequence shown here is derived from an EMBL/GenBank/DDBJ whole genome shotgun (WGS) entry which is preliminary data.</text>
</comment>
<dbReference type="InterPro" id="IPR012902">
    <property type="entry name" value="N_methyl_site"/>
</dbReference>
<dbReference type="SUPFAM" id="SSF54523">
    <property type="entry name" value="Pili subunits"/>
    <property type="match status" value="1"/>
</dbReference>
<dbReference type="Proteomes" id="UP000177626">
    <property type="component" value="Unassembled WGS sequence"/>
</dbReference>
<dbReference type="EMBL" id="MHKQ01000025">
    <property type="protein sequence ID" value="OGY93260.1"/>
    <property type="molecule type" value="Genomic_DNA"/>
</dbReference>
<keyword evidence="1" id="KW-1133">Transmembrane helix</keyword>
<feature type="transmembrane region" description="Helical" evidence="1">
    <location>
        <begin position="6"/>
        <end position="28"/>
    </location>
</feature>
<dbReference type="Pfam" id="PF07963">
    <property type="entry name" value="N_methyl"/>
    <property type="match status" value="1"/>
</dbReference>
<dbReference type="NCBIfam" id="TIGR02532">
    <property type="entry name" value="IV_pilin_GFxxxE"/>
    <property type="match status" value="1"/>
</dbReference>